<comment type="similarity">
    <text evidence="3">Belongs to the Ycf2 family.</text>
</comment>
<feature type="region of interest" description="Disordered" evidence="7">
    <location>
        <begin position="1221"/>
        <end position="1249"/>
    </location>
</feature>
<comment type="subcellular location">
    <subcellularLocation>
        <location evidence="2">Plastid</location>
    </subcellularLocation>
</comment>
<organism evidence="9 10">
    <name type="scientific">Musa balbisiana</name>
    <name type="common">Banana</name>
    <dbReference type="NCBI Taxonomy" id="52838"/>
    <lineage>
        <taxon>Eukaryota</taxon>
        <taxon>Viridiplantae</taxon>
        <taxon>Streptophyta</taxon>
        <taxon>Embryophyta</taxon>
        <taxon>Tracheophyta</taxon>
        <taxon>Spermatophyta</taxon>
        <taxon>Magnoliopsida</taxon>
        <taxon>Liliopsida</taxon>
        <taxon>Zingiberales</taxon>
        <taxon>Musaceae</taxon>
        <taxon>Musa</taxon>
    </lineage>
</organism>
<feature type="domain" description="Ycf2 N-terminal" evidence="8">
    <location>
        <begin position="609"/>
        <end position="753"/>
    </location>
</feature>
<dbReference type="Pfam" id="PF05695">
    <property type="entry name" value="Ycf2"/>
    <property type="match status" value="3"/>
</dbReference>
<evidence type="ECO:0000256" key="5">
    <source>
        <dbReference type="ARBA" id="ARBA00022741"/>
    </source>
</evidence>
<evidence type="ECO:0000313" key="9">
    <source>
        <dbReference type="EMBL" id="THU42639.1"/>
    </source>
</evidence>
<keyword evidence="10" id="KW-1185">Reference proteome</keyword>
<comment type="caution">
    <text evidence="9">The sequence shown here is derived from an EMBL/GenBank/DDBJ whole genome shotgun (WGS) entry which is preliminary data.</text>
</comment>
<accession>A0A4S8I559</accession>
<dbReference type="InterPro" id="IPR056777">
    <property type="entry name" value="Ycf2_N"/>
</dbReference>
<evidence type="ECO:0000256" key="1">
    <source>
        <dbReference type="ARBA" id="ARBA00002329"/>
    </source>
</evidence>
<dbReference type="PANTHER" id="PTHR33078">
    <property type="entry name" value="PROTEIN YCF2-RELATED"/>
    <property type="match status" value="1"/>
</dbReference>
<keyword evidence="4" id="KW-0934">Plastid</keyword>
<keyword evidence="6" id="KW-0067">ATP-binding</keyword>
<feature type="domain" description="Ycf2 N-terminal" evidence="8">
    <location>
        <begin position="283"/>
        <end position="540"/>
    </location>
</feature>
<evidence type="ECO:0000256" key="7">
    <source>
        <dbReference type="SAM" id="MobiDB-lite"/>
    </source>
</evidence>
<dbReference type="AlphaFoldDB" id="A0A4S8I559"/>
<keyword evidence="5" id="KW-0547">Nucleotide-binding</keyword>
<evidence type="ECO:0000256" key="6">
    <source>
        <dbReference type="ARBA" id="ARBA00022840"/>
    </source>
</evidence>
<dbReference type="GO" id="GO:0005524">
    <property type="term" value="F:ATP binding"/>
    <property type="evidence" value="ECO:0007669"/>
    <property type="project" value="UniProtKB-KW"/>
</dbReference>
<reference evidence="9 10" key="1">
    <citation type="journal article" date="2019" name="Nat. Plants">
        <title>Genome sequencing of Musa balbisiana reveals subgenome evolution and function divergence in polyploid bananas.</title>
        <authorList>
            <person name="Yao X."/>
        </authorList>
    </citation>
    <scope>NUCLEOTIDE SEQUENCE [LARGE SCALE GENOMIC DNA]</scope>
    <source>
        <strain evidence="10">cv. DH-PKW</strain>
        <tissue evidence="9">Leaves</tissue>
    </source>
</reference>
<evidence type="ECO:0000313" key="10">
    <source>
        <dbReference type="Proteomes" id="UP000317650"/>
    </source>
</evidence>
<dbReference type="PANTHER" id="PTHR33078:SF100">
    <property type="entry name" value="PROTEIN YCF2"/>
    <property type="match status" value="1"/>
</dbReference>
<feature type="domain" description="Ycf2 N-terminal" evidence="8">
    <location>
        <begin position="1"/>
        <end position="279"/>
    </location>
</feature>
<comment type="function">
    <text evidence="1">Probable ATPase of unknown function. Its presence in a non-photosynthetic plant (Epifagus virginiana) and experiments in tobacco indicate that it has an essential function which is probably not related to photosynthesis.</text>
</comment>
<dbReference type="STRING" id="52838.A0A4S8I559"/>
<name>A0A4S8I559_MUSBA</name>
<evidence type="ECO:0000256" key="3">
    <source>
        <dbReference type="ARBA" id="ARBA00009361"/>
    </source>
</evidence>
<evidence type="ECO:0000259" key="8">
    <source>
        <dbReference type="Pfam" id="PF05695"/>
    </source>
</evidence>
<dbReference type="EMBL" id="PYDT01000893">
    <property type="protein sequence ID" value="THU42639.1"/>
    <property type="molecule type" value="Genomic_DNA"/>
</dbReference>
<proteinExistence type="inferred from homology"/>
<protein>
    <recommendedName>
        <fullName evidence="8">Ycf2 N-terminal domain-containing protein</fullName>
    </recommendedName>
</protein>
<feature type="compositionally biased region" description="Polar residues" evidence="7">
    <location>
        <begin position="1226"/>
        <end position="1236"/>
    </location>
</feature>
<sequence>MVPKDEPDMDSSNKISFLNKNPFFDLFHLFHDRNKRGYTLHHDFESEERFQEMADLFTLSITEPDLVYHRGFAFSIDSYGLDQKKFLNEVFNSRDESKKKSLLVLPPLFYEENESFYRRIRKKSVRIYCGNDSEDPKLKTAVFASNNIMEAVNQYRLIRNLIQIQYSTYGYIRNVSNRFFLMNRSDRNFEYGIQRDQIGNDTLNHITIMKYTINQHLSNLKKSQKKWFDPLFSRTERSMNRDPDVYRYKWSNESKNFQEHLEHFVSEQKNRFQVVFDRLLTSLFFVSIGNIPIHRSEIHIRELKGPNDQLRNQLLESIGVQIVHLNKLKPFLLDDHDTSQRPEFFINGGTTLPFLFKKIPEWMIDSFYTRNNRRKSFDNTDSYFSMIFHDRDNWLNPVKPFHRSSLISSFYKANRLRFLNDPNHFWFYCNKRFPFYVEKTRINNYDLTYGQFLTTLFIRNKIFSSCVGKKKHIFLERETISPIESQVSNIFIPKDFPQSGDKTYNLYKSFRFPIRSEPFVRRAIYSIADISATPLTEKQRKCVEKRQMYRTFQRDSAFSNLSKWNLFQTKWNPFQTYMPWFLTSTECKYLNFTLLDTFSDPLSTNARELEFLYSIFFLLLVAGYLVRIHLLFVSQASSELQTELEKIKSLMIPSYMIELRKLLDGYPTSELNSFWLKNLFLVVLKQLGDSLEEIRGFAFAFGGNMLLVACGVKSIRSRKKYLNINLIDLISIIPNPINRITFSRNTRHLSRTSKEIYSLIRKRKKVNGDWIDEKIESWVANSDSIDDEEREFLVQFSTLTTEKRIDQILLSLTHSDHLSKNDSGYQMIEQPGSIYLRYLVDKYIMNYEFNGSCLAERRIFLAHYQTITYSQTSCGANSFHFPSHGKPFSLRLALSPSRSILVIGSIGTGRSYLIRRLLIPQQRKHFFILSYTRGFHLEKKMFHTNGLGSITMGSNVRDLVALINEALSISITQKKSIIETNTIRLALHRQTWDLRSQVRSVQDHGILFYQIGRAVAQNVLLSNCPIDPISIYMKKRSEGDSYLYKWYFELGTSMKKLTILLYLLSCSAGSVAQDLWSSPGPDEKNRITSYRFVENDSDLVHGLLEVEGALVGPSRTEKDCSQFDNNRVTLLLRSEQLDMMQNRSCSIVDQRFLYEKYESEFEEEEEVVDLQQIKEDLFNHIVWAPRIWRPCGKLCDCIEKPTFLYRARGKRTFYHEEDELQENDSEFLQSETMQYQTRDRSSKEQGFFE</sequence>
<evidence type="ECO:0000256" key="4">
    <source>
        <dbReference type="ARBA" id="ARBA00022640"/>
    </source>
</evidence>
<dbReference type="GO" id="GO:0009536">
    <property type="term" value="C:plastid"/>
    <property type="evidence" value="ECO:0007669"/>
    <property type="project" value="UniProtKB-SubCell"/>
</dbReference>
<evidence type="ECO:0000256" key="2">
    <source>
        <dbReference type="ARBA" id="ARBA00004474"/>
    </source>
</evidence>
<dbReference type="Proteomes" id="UP000317650">
    <property type="component" value="Unassembled WGS sequence"/>
</dbReference>
<gene>
    <name evidence="9" type="ORF">C4D60_Mb00t13550</name>
</gene>